<organism evidence="2 3">
    <name type="scientific">Aureibaculum algae</name>
    <dbReference type="NCBI Taxonomy" id="2584122"/>
    <lineage>
        <taxon>Bacteria</taxon>
        <taxon>Pseudomonadati</taxon>
        <taxon>Bacteroidota</taxon>
        <taxon>Flavobacteriia</taxon>
        <taxon>Flavobacteriales</taxon>
        <taxon>Flavobacteriaceae</taxon>
        <taxon>Aureibaculum</taxon>
    </lineage>
</organism>
<dbReference type="KEGG" id="fbe:FF125_12345"/>
<dbReference type="RefSeq" id="WP_138950053.1">
    <property type="nucleotide sequence ID" value="NZ_CP040749.1"/>
</dbReference>
<dbReference type="AlphaFoldDB" id="A0A5B7TQG7"/>
<proteinExistence type="predicted"/>
<protein>
    <submittedName>
        <fullName evidence="2">Uncharacterized protein</fullName>
    </submittedName>
</protein>
<evidence type="ECO:0000313" key="3">
    <source>
        <dbReference type="Proteomes" id="UP000306229"/>
    </source>
</evidence>
<gene>
    <name evidence="2" type="ORF">FF125_12345</name>
</gene>
<keyword evidence="3" id="KW-1185">Reference proteome</keyword>
<dbReference type="OrthoDB" id="1412443at2"/>
<accession>A0A5B7TQG7</accession>
<dbReference type="EMBL" id="CP040749">
    <property type="protein sequence ID" value="QCX39189.1"/>
    <property type="molecule type" value="Genomic_DNA"/>
</dbReference>
<sequence length="302" mass="34709">MRIKTISLVLLSSILLYNCNTKTKEKQENLETNIVVTNITPSLSEPIVTPVNNKVTDTTNYLSDCLYETLIHGEHSFKDIEKSLIDQNILKNATPKGYKDFFITYVIPKQFGRFNNMNTYKVDKQFFQNKLKIATILRAHFKNAEENTEDMNTCPNTQFKKKGFEDSSIKALLDESNEITNQLVAGTLDLKYKTETYSMLDKHFSVELFKNIDSRVISYFQLHNLLKEYGEDQMDDDYTQTLEMLDNYKKNGENEIAPDTAIKQKTTKGSENQPEIILMTTEETENSIKNGAVIKSTDPDNN</sequence>
<evidence type="ECO:0000313" key="2">
    <source>
        <dbReference type="EMBL" id="QCX39189.1"/>
    </source>
</evidence>
<feature type="compositionally biased region" description="Polar residues" evidence="1">
    <location>
        <begin position="263"/>
        <end position="273"/>
    </location>
</feature>
<feature type="region of interest" description="Disordered" evidence="1">
    <location>
        <begin position="255"/>
        <end position="275"/>
    </location>
</feature>
<name>A0A5B7TQG7_9FLAO</name>
<reference evidence="2 3" key="1">
    <citation type="submission" date="2019-05" db="EMBL/GenBank/DDBJ databases">
        <title>Algicella ahnfeltiae gen. nov., sp. nov., a novel marine bacterium of the family Flavobacteriaceae isolated from a red alga.</title>
        <authorList>
            <person name="Nedashkovskaya O.I."/>
            <person name="Kukhlevskiy A.D."/>
            <person name="Kim S.-G."/>
            <person name="Zhukova N.V."/>
            <person name="Mikhailov V.V."/>
        </authorList>
    </citation>
    <scope>NUCLEOTIDE SEQUENCE [LARGE SCALE GENOMIC DNA]</scope>
    <source>
        <strain evidence="2 3">10Alg115</strain>
    </source>
</reference>
<dbReference type="Proteomes" id="UP000306229">
    <property type="component" value="Chromosome"/>
</dbReference>
<evidence type="ECO:0000256" key="1">
    <source>
        <dbReference type="SAM" id="MobiDB-lite"/>
    </source>
</evidence>